<dbReference type="Gene3D" id="3.30.70.2190">
    <property type="match status" value="1"/>
</dbReference>
<dbReference type="InterPro" id="IPR036318">
    <property type="entry name" value="FAD-bd_PCMH-like_sf"/>
</dbReference>
<dbReference type="PATRIC" id="fig|1789004.3.peg.158"/>
<keyword evidence="4" id="KW-0274">FAD</keyword>
<dbReference type="STRING" id="1789004.FEMY_01580"/>
<organism evidence="6 7">
    <name type="scientific">Ferrovum myxofaciens</name>
    <dbReference type="NCBI Taxonomy" id="416213"/>
    <lineage>
        <taxon>Bacteria</taxon>
        <taxon>Pseudomonadati</taxon>
        <taxon>Pseudomonadota</taxon>
        <taxon>Betaproteobacteria</taxon>
        <taxon>Ferrovales</taxon>
        <taxon>Ferrovaceae</taxon>
        <taxon>Ferrovum</taxon>
    </lineage>
</organism>
<keyword evidence="3" id="KW-0285">Flavoprotein</keyword>
<dbReference type="GO" id="GO:0071949">
    <property type="term" value="F:FAD binding"/>
    <property type="evidence" value="ECO:0007669"/>
    <property type="project" value="InterPro"/>
</dbReference>
<comment type="cofactor">
    <cofactor evidence="1">
        <name>FAD</name>
        <dbReference type="ChEBI" id="CHEBI:57692"/>
    </cofactor>
</comment>
<name>A0A149W1A0_9PROT</name>
<dbReference type="RefSeq" id="WP_062187275.1">
    <property type="nucleotide sequence ID" value="NZ_LRRD01000003.1"/>
</dbReference>
<dbReference type="SUPFAM" id="SSF56176">
    <property type="entry name" value="FAD-binding/transporter-associated domain-like"/>
    <property type="match status" value="1"/>
</dbReference>
<dbReference type="Gene3D" id="3.30.70.2740">
    <property type="match status" value="1"/>
</dbReference>
<dbReference type="InterPro" id="IPR004113">
    <property type="entry name" value="FAD-bd_oxidored_4_C"/>
</dbReference>
<dbReference type="Gene3D" id="1.10.45.10">
    <property type="entry name" value="Vanillyl-alcohol Oxidase, Chain A, domain 4"/>
    <property type="match status" value="1"/>
</dbReference>
<dbReference type="Pfam" id="PF02913">
    <property type="entry name" value="FAD-oxidase_C"/>
    <property type="match status" value="1"/>
</dbReference>
<dbReference type="Proteomes" id="UP000075653">
    <property type="component" value="Unassembled WGS sequence"/>
</dbReference>
<dbReference type="InterPro" id="IPR016166">
    <property type="entry name" value="FAD-bd_PCMH"/>
</dbReference>
<dbReference type="InterPro" id="IPR016164">
    <property type="entry name" value="FAD-linked_Oxase-like_C"/>
</dbReference>
<comment type="caution">
    <text evidence="6">The sequence shown here is derived from an EMBL/GenBank/DDBJ whole genome shotgun (WGS) entry which is preliminary data.</text>
</comment>
<keyword evidence="6" id="KW-0560">Oxidoreductase</keyword>
<evidence type="ECO:0000259" key="5">
    <source>
        <dbReference type="PROSITE" id="PS51387"/>
    </source>
</evidence>
<reference evidence="6 7" key="1">
    <citation type="submission" date="2016-01" db="EMBL/GenBank/DDBJ databases">
        <title>Genome sequence of the acidophilic iron oxidising Ferrovum strain Z-31.</title>
        <authorList>
            <person name="Poehlein A."/>
            <person name="Ullrich S.R."/>
            <person name="Schloemann M."/>
            <person name="Muehling M."/>
            <person name="Daniel R."/>
        </authorList>
    </citation>
    <scope>NUCLEOTIDE SEQUENCE [LARGE SCALE GENOMIC DNA]</scope>
    <source>
        <strain evidence="6 7">Z-31</strain>
    </source>
</reference>
<evidence type="ECO:0000313" key="7">
    <source>
        <dbReference type="Proteomes" id="UP000075653"/>
    </source>
</evidence>
<dbReference type="InterPro" id="IPR016167">
    <property type="entry name" value="FAD-bd_PCMH_sub1"/>
</dbReference>
<dbReference type="EMBL" id="LRRD01000003">
    <property type="protein sequence ID" value="KXW59245.1"/>
    <property type="molecule type" value="Genomic_DNA"/>
</dbReference>
<proteinExistence type="inferred from homology"/>
<dbReference type="FunFam" id="1.10.45.10:FF:000001">
    <property type="entry name" value="D-lactate dehydrogenase mitochondrial"/>
    <property type="match status" value="1"/>
</dbReference>
<dbReference type="GO" id="GO:0016491">
    <property type="term" value="F:oxidoreductase activity"/>
    <property type="evidence" value="ECO:0007669"/>
    <property type="project" value="UniProtKB-KW"/>
</dbReference>
<evidence type="ECO:0000256" key="4">
    <source>
        <dbReference type="ARBA" id="ARBA00022827"/>
    </source>
</evidence>
<dbReference type="AlphaFoldDB" id="A0A149W1A0"/>
<dbReference type="PANTHER" id="PTHR43716:SF2">
    <property type="entry name" value="BLL6224 PROTEIN"/>
    <property type="match status" value="1"/>
</dbReference>
<dbReference type="GO" id="GO:0022904">
    <property type="term" value="P:respiratory electron transport chain"/>
    <property type="evidence" value="ECO:0007669"/>
    <property type="project" value="TreeGrafter"/>
</dbReference>
<protein>
    <submittedName>
        <fullName evidence="6">Putative FAD-linked oxidoreductase</fullName>
        <ecNumber evidence="6">1.-.-.-</ecNumber>
    </submittedName>
</protein>
<dbReference type="InterPro" id="IPR016171">
    <property type="entry name" value="Vanillyl_alc_oxidase_C-sub2"/>
</dbReference>
<dbReference type="SUPFAM" id="SSF55103">
    <property type="entry name" value="FAD-linked oxidases, C-terminal domain"/>
    <property type="match status" value="1"/>
</dbReference>
<dbReference type="PANTHER" id="PTHR43716">
    <property type="entry name" value="D-2-HYDROXYGLUTARATE DEHYDROGENASE, MITOCHONDRIAL"/>
    <property type="match status" value="1"/>
</dbReference>
<gene>
    <name evidence="6" type="ORF">FEMY_01580</name>
</gene>
<evidence type="ECO:0000256" key="3">
    <source>
        <dbReference type="ARBA" id="ARBA00022630"/>
    </source>
</evidence>
<comment type="similarity">
    <text evidence="2">Belongs to the FAD-binding oxidoreductase/transferase type 4 family.</text>
</comment>
<dbReference type="InterPro" id="IPR006094">
    <property type="entry name" value="Oxid_FAD_bind_N"/>
</dbReference>
<dbReference type="Gene3D" id="3.30.43.10">
    <property type="entry name" value="Uridine Diphospho-n-acetylenolpyruvylglucosamine Reductase, domain 2"/>
    <property type="match status" value="1"/>
</dbReference>
<feature type="domain" description="FAD-binding PCMH-type" evidence="5">
    <location>
        <begin position="37"/>
        <end position="218"/>
    </location>
</feature>
<evidence type="ECO:0000256" key="1">
    <source>
        <dbReference type="ARBA" id="ARBA00001974"/>
    </source>
</evidence>
<sequence>MDHFALYADLHALLGESGLLTDPQVVAAHNTDWRGRYRGTAPWVVQPTSTAQVMEVIKACAKAGVPLVPQGGNTSQCGAATPRSGHPEIILSLSRMNRILELDAENATLVCEAGAILAQVQKHAEAAGFLFPLSLASEGSAQIGGVISTNAGGTAVLRYGNMRAQVLGLEVVLADGRCWNGLKGLRKDNTGYDLKQCFIGAEGTLGIITRAVLRLYPLPRQRVTAWLSVPSPTLAVRLLRFLRAQCGDRISAFELVSHSALSLVLHHLPQFQPPLDPLPAWSVLVELEEFDAQAPLQGLLEKALVLALEERLLDNAVLAQSLTEAQALWALREQISEAQKREGISIKHDISVPVSRIPEFIELAGKNLETAFPGIRVVCFGHVGDGNLHYNLSFANPERNRTLVPQTPAVNRIVHDVVSALNGSISAEHGIGQLKVQELVHYKDPVALDLMKKLKMLLDPQGLLNPGKILA</sequence>
<evidence type="ECO:0000313" key="6">
    <source>
        <dbReference type="EMBL" id="KXW59245.1"/>
    </source>
</evidence>
<dbReference type="InterPro" id="IPR016169">
    <property type="entry name" value="FAD-bd_PCMH_sub2"/>
</dbReference>
<dbReference type="Gene3D" id="3.30.465.10">
    <property type="match status" value="1"/>
</dbReference>
<accession>A0A149W1A0</accession>
<dbReference type="EC" id="1.-.-.-" evidence="6"/>
<keyword evidence="7" id="KW-1185">Reference proteome</keyword>
<dbReference type="PROSITE" id="PS51387">
    <property type="entry name" value="FAD_PCMH"/>
    <property type="match status" value="1"/>
</dbReference>
<dbReference type="InterPro" id="IPR051264">
    <property type="entry name" value="FAD-oxidored/transferase_4"/>
</dbReference>
<dbReference type="Pfam" id="PF01565">
    <property type="entry name" value="FAD_binding_4"/>
    <property type="match status" value="1"/>
</dbReference>
<evidence type="ECO:0000256" key="2">
    <source>
        <dbReference type="ARBA" id="ARBA00008000"/>
    </source>
</evidence>